<dbReference type="SMART" id="SM00249">
    <property type="entry name" value="PHD"/>
    <property type="match status" value="1"/>
</dbReference>
<dbReference type="PANTHER" id="PTHR24102:SF6">
    <property type="entry name" value="PHD FINGER PROTEIN 21A"/>
    <property type="match status" value="1"/>
</dbReference>
<evidence type="ECO:0000256" key="6">
    <source>
        <dbReference type="SAM" id="MobiDB-lite"/>
    </source>
</evidence>
<dbReference type="GO" id="GO:0003682">
    <property type="term" value="F:chromatin binding"/>
    <property type="evidence" value="ECO:0007669"/>
    <property type="project" value="TreeGrafter"/>
</dbReference>
<dbReference type="AlphaFoldDB" id="A0A9D3M1R3"/>
<dbReference type="InterPro" id="IPR001965">
    <property type="entry name" value="Znf_PHD"/>
</dbReference>
<dbReference type="Pfam" id="PF00628">
    <property type="entry name" value="PHD"/>
    <property type="match status" value="1"/>
</dbReference>
<dbReference type="InterPro" id="IPR011011">
    <property type="entry name" value="Znf_FYVE_PHD"/>
</dbReference>
<evidence type="ECO:0000256" key="5">
    <source>
        <dbReference type="SAM" id="Coils"/>
    </source>
</evidence>
<dbReference type="GO" id="GO:0000122">
    <property type="term" value="P:negative regulation of transcription by RNA polymerase II"/>
    <property type="evidence" value="ECO:0007669"/>
    <property type="project" value="TreeGrafter"/>
</dbReference>
<dbReference type="InterPro" id="IPR019786">
    <property type="entry name" value="Zinc_finger_PHD-type_CS"/>
</dbReference>
<dbReference type="Gene3D" id="3.30.40.10">
    <property type="entry name" value="Zinc/RING finger domain, C3HC4 (zinc finger)"/>
    <property type="match status" value="1"/>
</dbReference>
<evidence type="ECO:0000256" key="2">
    <source>
        <dbReference type="ARBA" id="ARBA00022771"/>
    </source>
</evidence>
<feature type="coiled-coil region" evidence="5">
    <location>
        <begin position="55"/>
        <end position="82"/>
    </location>
</feature>
<keyword evidence="2 4" id="KW-0863">Zinc-finger</keyword>
<feature type="compositionally biased region" description="Polar residues" evidence="6">
    <location>
        <begin position="717"/>
        <end position="737"/>
    </location>
</feature>
<gene>
    <name evidence="8" type="ORF">ANANG_G00211600</name>
</gene>
<feature type="compositionally biased region" description="Pro residues" evidence="6">
    <location>
        <begin position="309"/>
        <end position="318"/>
    </location>
</feature>
<proteinExistence type="predicted"/>
<feature type="domain" description="PHD-type" evidence="7">
    <location>
        <begin position="449"/>
        <end position="496"/>
    </location>
</feature>
<dbReference type="EMBL" id="JAFIRN010000011">
    <property type="protein sequence ID" value="KAG5840009.1"/>
    <property type="molecule type" value="Genomic_DNA"/>
</dbReference>
<feature type="region of interest" description="Disordered" evidence="6">
    <location>
        <begin position="349"/>
        <end position="442"/>
    </location>
</feature>
<protein>
    <recommendedName>
        <fullName evidence="7">PHD-type domain-containing protein</fullName>
    </recommendedName>
</protein>
<keyword evidence="1" id="KW-0479">Metal-binding</keyword>
<evidence type="ECO:0000313" key="8">
    <source>
        <dbReference type="EMBL" id="KAG5840009.1"/>
    </source>
</evidence>
<dbReference type="InterPro" id="IPR013083">
    <property type="entry name" value="Znf_RING/FYVE/PHD"/>
</dbReference>
<keyword evidence="9" id="KW-1185">Reference proteome</keyword>
<feature type="compositionally biased region" description="Gly residues" evidence="6">
    <location>
        <begin position="703"/>
        <end position="713"/>
    </location>
</feature>
<evidence type="ECO:0000256" key="3">
    <source>
        <dbReference type="ARBA" id="ARBA00022833"/>
    </source>
</evidence>
<comment type="caution">
    <text evidence="8">The sequence shown here is derived from an EMBL/GenBank/DDBJ whole genome shotgun (WGS) entry which is preliminary data.</text>
</comment>
<name>A0A9D3M1R3_ANGAN</name>
<dbReference type="InterPro" id="IPR019787">
    <property type="entry name" value="Znf_PHD-finger"/>
</dbReference>
<accession>A0A9D3M1R3</accession>
<dbReference type="Proteomes" id="UP001044222">
    <property type="component" value="Chromosome 11"/>
</dbReference>
<evidence type="ECO:0000313" key="9">
    <source>
        <dbReference type="Proteomes" id="UP001044222"/>
    </source>
</evidence>
<dbReference type="CDD" id="cd15523">
    <property type="entry name" value="PHD_PHF21A"/>
    <property type="match status" value="1"/>
</dbReference>
<feature type="region of interest" description="Disordered" evidence="6">
    <location>
        <begin position="657"/>
        <end position="737"/>
    </location>
</feature>
<dbReference type="PROSITE" id="PS01359">
    <property type="entry name" value="ZF_PHD_1"/>
    <property type="match status" value="1"/>
</dbReference>
<dbReference type="PROSITE" id="PS50016">
    <property type="entry name" value="ZF_PHD_2"/>
    <property type="match status" value="1"/>
</dbReference>
<keyword evidence="5" id="KW-0175">Coiled coil</keyword>
<sequence length="737" mass="79654">MVFKAVDGVKAEWVGGLSCIQKGSMMELQTLQEALKVEIQVHQQLVAQMKQDPQNADLKKQLHELQANITALSEKQKKVVEQLRKDLLLKQEQLDLRPPVPAVQPLQPDGKVSAQIPLAHLPQSLITQQKTVTVTSVLTTKTLPLLLKAATPAIPASVVTQRPTVAMVTTISSMPKPTIMNTDSQNAPLNLQTSGKLANQGAEAVRVVSRNAVMVRPKLVTPTVAIARRPRPWCPPPALQQPLMLATQLTAASGPIHQVRILNGQPHAPAPAGQLASIVFAAPTAPPTLQVTAVKPRRGTEQKASERPPSSPTSPPLPKPRREETPQKLVFMGSLGLVTHDYLQEPETRAQAENDGQSGVQRGSDGAGAQEECSNLSEHSCPPRAPKERSPSQMQQQYGAGSPYPDPAHRQPPDSPPLPHSKVGGPNCPTYPHTLPLPSPRTGEGDIHEDFCAVCRCSGQLLMCDTCSCVYHLDCLDPPLKAIPKGMWICPKCQDQIVKKEEVVPWPGTLAIVHSYIAYKAAKVEEKQRLLKWSLGAEAGESSWSRRLSILALGLGPAIVKKEEVVPWPGTLAIVHSYIAYKAAKVEEKQRLLKWSSELKQEREQLEQKVKQLSGAITKCMETKNSILARQEEMRASLEKAKDLVHLIRGIQLIQSEEPAAPPPGIANGTMGHPGTDANNRDHSESANNAKTIAPEDGTEGPLAGGEEGGGNNNNGKTSELSQRTEPAPVSSTESAK</sequence>
<evidence type="ECO:0000259" key="7">
    <source>
        <dbReference type="PROSITE" id="PS50016"/>
    </source>
</evidence>
<feature type="region of interest" description="Disordered" evidence="6">
    <location>
        <begin position="289"/>
        <end position="323"/>
    </location>
</feature>
<dbReference type="GO" id="GO:0008270">
    <property type="term" value="F:zinc ion binding"/>
    <property type="evidence" value="ECO:0007669"/>
    <property type="project" value="UniProtKB-KW"/>
</dbReference>
<dbReference type="SUPFAM" id="SSF57903">
    <property type="entry name" value="FYVE/PHD zinc finger"/>
    <property type="match status" value="1"/>
</dbReference>
<feature type="coiled-coil region" evidence="5">
    <location>
        <begin position="585"/>
        <end position="623"/>
    </location>
</feature>
<dbReference type="GO" id="GO:0000118">
    <property type="term" value="C:histone deacetylase complex"/>
    <property type="evidence" value="ECO:0007669"/>
    <property type="project" value="TreeGrafter"/>
</dbReference>
<evidence type="ECO:0000256" key="1">
    <source>
        <dbReference type="ARBA" id="ARBA00022723"/>
    </source>
</evidence>
<evidence type="ECO:0000256" key="4">
    <source>
        <dbReference type="PROSITE-ProRule" id="PRU00146"/>
    </source>
</evidence>
<dbReference type="PANTHER" id="PTHR24102">
    <property type="entry name" value="PHD FINGER PROTEIN"/>
    <property type="match status" value="1"/>
</dbReference>
<reference evidence="8" key="1">
    <citation type="submission" date="2021-01" db="EMBL/GenBank/DDBJ databases">
        <title>A chromosome-scale assembly of European eel, Anguilla anguilla.</title>
        <authorList>
            <person name="Henkel C."/>
            <person name="Jong-Raadsen S.A."/>
            <person name="Dufour S."/>
            <person name="Weltzien F.-A."/>
            <person name="Palstra A.P."/>
            <person name="Pelster B."/>
            <person name="Spaink H.P."/>
            <person name="Van Den Thillart G.E."/>
            <person name="Jansen H."/>
            <person name="Zahm M."/>
            <person name="Klopp C."/>
            <person name="Cedric C."/>
            <person name="Louis A."/>
            <person name="Berthelot C."/>
            <person name="Parey E."/>
            <person name="Roest Crollius H."/>
            <person name="Montfort J."/>
            <person name="Robinson-Rechavi M."/>
            <person name="Bucao C."/>
            <person name="Bouchez O."/>
            <person name="Gislard M."/>
            <person name="Lluch J."/>
            <person name="Milhes M."/>
            <person name="Lampietro C."/>
            <person name="Lopez Roques C."/>
            <person name="Donnadieu C."/>
            <person name="Braasch I."/>
            <person name="Desvignes T."/>
            <person name="Postlethwait J."/>
            <person name="Bobe J."/>
            <person name="Guiguen Y."/>
            <person name="Dirks R."/>
        </authorList>
    </citation>
    <scope>NUCLEOTIDE SEQUENCE</scope>
    <source>
        <strain evidence="8">Tag_6206</strain>
        <tissue evidence="8">Liver</tissue>
    </source>
</reference>
<keyword evidence="3" id="KW-0862">Zinc</keyword>
<organism evidence="8 9">
    <name type="scientific">Anguilla anguilla</name>
    <name type="common">European freshwater eel</name>
    <name type="synonym">Muraena anguilla</name>
    <dbReference type="NCBI Taxonomy" id="7936"/>
    <lineage>
        <taxon>Eukaryota</taxon>
        <taxon>Metazoa</taxon>
        <taxon>Chordata</taxon>
        <taxon>Craniata</taxon>
        <taxon>Vertebrata</taxon>
        <taxon>Euteleostomi</taxon>
        <taxon>Actinopterygii</taxon>
        <taxon>Neopterygii</taxon>
        <taxon>Teleostei</taxon>
        <taxon>Anguilliformes</taxon>
        <taxon>Anguillidae</taxon>
        <taxon>Anguilla</taxon>
    </lineage>
</organism>